<dbReference type="AlphaFoldDB" id="A0AAD7ZXG8"/>
<keyword evidence="2" id="KW-1185">Reference proteome</keyword>
<evidence type="ECO:0000313" key="2">
    <source>
        <dbReference type="Proteomes" id="UP001233999"/>
    </source>
</evidence>
<dbReference type="Gene3D" id="3.10.100.10">
    <property type="entry name" value="Mannose-Binding Protein A, subunit A"/>
    <property type="match status" value="1"/>
</dbReference>
<protein>
    <submittedName>
        <fullName evidence="1">Uncharacterized protein</fullName>
    </submittedName>
</protein>
<dbReference type="Proteomes" id="UP001233999">
    <property type="component" value="Unassembled WGS sequence"/>
</dbReference>
<organism evidence="1 2">
    <name type="scientific">Diploptera punctata</name>
    <name type="common">Pacific beetle cockroach</name>
    <dbReference type="NCBI Taxonomy" id="6984"/>
    <lineage>
        <taxon>Eukaryota</taxon>
        <taxon>Metazoa</taxon>
        <taxon>Ecdysozoa</taxon>
        <taxon>Arthropoda</taxon>
        <taxon>Hexapoda</taxon>
        <taxon>Insecta</taxon>
        <taxon>Pterygota</taxon>
        <taxon>Neoptera</taxon>
        <taxon>Polyneoptera</taxon>
        <taxon>Dictyoptera</taxon>
        <taxon>Blattodea</taxon>
        <taxon>Blaberoidea</taxon>
        <taxon>Blaberidae</taxon>
        <taxon>Diplopterinae</taxon>
        <taxon>Diploptera</taxon>
    </lineage>
</organism>
<proteinExistence type="predicted"/>
<dbReference type="InterPro" id="IPR016187">
    <property type="entry name" value="CTDL_fold"/>
</dbReference>
<reference evidence="1" key="2">
    <citation type="submission" date="2023-05" db="EMBL/GenBank/DDBJ databases">
        <authorList>
            <person name="Fouks B."/>
        </authorList>
    </citation>
    <scope>NUCLEOTIDE SEQUENCE</scope>
    <source>
        <strain evidence="1">Stay&amp;Tobe</strain>
        <tissue evidence="1">Testes</tissue>
    </source>
</reference>
<dbReference type="EMBL" id="JASPKZ010005677">
    <property type="protein sequence ID" value="KAJ9588501.1"/>
    <property type="molecule type" value="Genomic_DNA"/>
</dbReference>
<comment type="caution">
    <text evidence="1">The sequence shown here is derived from an EMBL/GenBank/DDBJ whole genome shotgun (WGS) entry which is preliminary data.</text>
</comment>
<gene>
    <name evidence="1" type="ORF">L9F63_018157</name>
</gene>
<reference evidence="1" key="1">
    <citation type="journal article" date="2023" name="IScience">
        <title>Live-bearing cockroach genome reveals convergent evolutionary mechanisms linked to viviparity in insects and beyond.</title>
        <authorList>
            <person name="Fouks B."/>
            <person name="Harrison M.C."/>
            <person name="Mikhailova A.A."/>
            <person name="Marchal E."/>
            <person name="English S."/>
            <person name="Carruthers M."/>
            <person name="Jennings E.C."/>
            <person name="Chiamaka E.L."/>
            <person name="Frigard R.A."/>
            <person name="Pippel M."/>
            <person name="Attardo G.M."/>
            <person name="Benoit J.B."/>
            <person name="Bornberg-Bauer E."/>
            <person name="Tobe S.S."/>
        </authorList>
    </citation>
    <scope>NUCLEOTIDE SEQUENCE</scope>
    <source>
        <strain evidence="1">Stay&amp;Tobe</strain>
    </source>
</reference>
<sequence>MFFPSSTSAETDRRGLVVELTRLNVPCPAGGYLQFSSVSHGNLSKSSRNHRQQLCGKLEELPPSGRRLYFPAPALSSTNTLTTPSLHLHSNPIFAFEYRLVDYCYNVTLTSRNDTLVLRPTAELQCTFRIHMPYGNRVSVRLQTGDMRLLSIDEPLHRAEHRSLVYHPEFQDNSLKQLSHTDPDPPCPGLLTRLWDGMSTWTHCSRKGDPRRDMRVISHGNVVTLRVVIQQTSSEDSPALRLWYHAEPIPEIVQQCGFGWVSMRPFCITVVEDVRLQWHEAEMECGRREGHLVSIRSEQNQDIIDNLLLN</sequence>
<name>A0AAD7ZXG8_DIPPU</name>
<feature type="non-terminal residue" evidence="1">
    <location>
        <position position="310"/>
    </location>
</feature>
<accession>A0AAD7ZXG8</accession>
<dbReference type="InterPro" id="IPR016186">
    <property type="entry name" value="C-type_lectin-like/link_sf"/>
</dbReference>
<evidence type="ECO:0000313" key="1">
    <source>
        <dbReference type="EMBL" id="KAJ9588501.1"/>
    </source>
</evidence>
<dbReference type="SUPFAM" id="SSF56436">
    <property type="entry name" value="C-type lectin-like"/>
    <property type="match status" value="1"/>
</dbReference>